<accession>A0AAD6YHA8</accession>
<dbReference type="PANTHER" id="PTHR46972:SF1">
    <property type="entry name" value="FAD DEPENDENT OXIDOREDUCTASE DOMAIN-CONTAINING PROTEIN"/>
    <property type="match status" value="1"/>
</dbReference>
<evidence type="ECO:0000256" key="4">
    <source>
        <dbReference type="ARBA" id="ARBA00023033"/>
    </source>
</evidence>
<dbReference type="SUPFAM" id="SSF51905">
    <property type="entry name" value="FAD/NAD(P)-binding domain"/>
    <property type="match status" value="1"/>
</dbReference>
<reference evidence="6" key="1">
    <citation type="submission" date="2023-03" db="EMBL/GenBank/DDBJ databases">
        <title>Massive genome expansion in bonnet fungi (Mycena s.s.) driven by repeated elements and novel gene families across ecological guilds.</title>
        <authorList>
            <consortium name="Lawrence Berkeley National Laboratory"/>
            <person name="Harder C.B."/>
            <person name="Miyauchi S."/>
            <person name="Viragh M."/>
            <person name="Kuo A."/>
            <person name="Thoen E."/>
            <person name="Andreopoulos B."/>
            <person name="Lu D."/>
            <person name="Skrede I."/>
            <person name="Drula E."/>
            <person name="Henrissat B."/>
            <person name="Morin E."/>
            <person name="Kohler A."/>
            <person name="Barry K."/>
            <person name="LaButti K."/>
            <person name="Morin E."/>
            <person name="Salamov A."/>
            <person name="Lipzen A."/>
            <person name="Mereny Z."/>
            <person name="Hegedus B."/>
            <person name="Baldrian P."/>
            <person name="Stursova M."/>
            <person name="Weitz H."/>
            <person name="Taylor A."/>
            <person name="Grigoriev I.V."/>
            <person name="Nagy L.G."/>
            <person name="Martin F."/>
            <person name="Kauserud H."/>
        </authorList>
    </citation>
    <scope>NUCLEOTIDE SEQUENCE</scope>
    <source>
        <strain evidence="6">9144</strain>
    </source>
</reference>
<dbReference type="InterPro" id="IPR002938">
    <property type="entry name" value="FAD-bd"/>
</dbReference>
<gene>
    <name evidence="6" type="ORF">GGX14DRAFT_626284</name>
</gene>
<proteinExistence type="predicted"/>
<dbReference type="Gene3D" id="3.50.50.60">
    <property type="entry name" value="FAD/NAD(P)-binding domain"/>
    <property type="match status" value="1"/>
</dbReference>
<comment type="caution">
    <text evidence="6">The sequence shown here is derived from an EMBL/GenBank/DDBJ whole genome shotgun (WGS) entry which is preliminary data.</text>
</comment>
<dbReference type="PRINTS" id="PR00420">
    <property type="entry name" value="RNGMNOXGNASE"/>
</dbReference>
<keyword evidence="1" id="KW-0285">Flavoprotein</keyword>
<evidence type="ECO:0000313" key="7">
    <source>
        <dbReference type="Proteomes" id="UP001219525"/>
    </source>
</evidence>
<keyword evidence="2" id="KW-0274">FAD</keyword>
<dbReference type="InterPro" id="IPR036188">
    <property type="entry name" value="FAD/NAD-bd_sf"/>
</dbReference>
<evidence type="ECO:0000259" key="5">
    <source>
        <dbReference type="Pfam" id="PF01494"/>
    </source>
</evidence>
<evidence type="ECO:0000313" key="6">
    <source>
        <dbReference type="EMBL" id="KAJ7210020.1"/>
    </source>
</evidence>
<dbReference type="GO" id="GO:0071949">
    <property type="term" value="F:FAD binding"/>
    <property type="evidence" value="ECO:0007669"/>
    <property type="project" value="InterPro"/>
</dbReference>
<keyword evidence="4" id="KW-0503">Monooxygenase</keyword>
<dbReference type="EMBL" id="JARJCW010000029">
    <property type="protein sequence ID" value="KAJ7210020.1"/>
    <property type="molecule type" value="Genomic_DNA"/>
</dbReference>
<evidence type="ECO:0000256" key="1">
    <source>
        <dbReference type="ARBA" id="ARBA00022630"/>
    </source>
</evidence>
<sequence>MSSQRSIAIVGAGLGGLVCARILQLHNVPVVIYEREPTSTSRQQGGSLDMHAESGTKALEMAQLLDKFKKVARYEDQNMKIVGMDGTIHFVDEELAEGLTKGQVGDRPEVDRTLLRQMFLDSLKPGTVKWNHGVSTVIQENSKATIHFLNSLEPAVHDFVVGADGAWSRVRSTLSSTVPEYAGITYVDIFLADVKKNYPDLAAFVKGGMAMVLGDNKGILVQKNGSDVVRVYATFRKPLAWLDEVGLNSLVERGKHAEARELLLTHFEGWCPEATGYLKVPCLSMDVRPLYKFKNRHTWDTNPYVTLLGDSAHVTVPNGEGANLAMLEGAQLAILIAENISANEESWIKAIKAFEVEMQRRGWEPDDELTLDAFISDGNAAARAAANMRKMMAMAAAGAT</sequence>
<feature type="domain" description="FAD-binding" evidence="5">
    <location>
        <begin position="7"/>
        <end position="207"/>
    </location>
</feature>
<evidence type="ECO:0000256" key="3">
    <source>
        <dbReference type="ARBA" id="ARBA00023002"/>
    </source>
</evidence>
<dbReference type="PANTHER" id="PTHR46972">
    <property type="entry name" value="MONOOXYGENASE ASQM-RELATED"/>
    <property type="match status" value="1"/>
</dbReference>
<dbReference type="GO" id="GO:0004497">
    <property type="term" value="F:monooxygenase activity"/>
    <property type="evidence" value="ECO:0007669"/>
    <property type="project" value="UniProtKB-KW"/>
</dbReference>
<name>A0AAD6YHA8_9AGAR</name>
<evidence type="ECO:0000256" key="2">
    <source>
        <dbReference type="ARBA" id="ARBA00022827"/>
    </source>
</evidence>
<dbReference type="Proteomes" id="UP001219525">
    <property type="component" value="Unassembled WGS sequence"/>
</dbReference>
<protein>
    <recommendedName>
        <fullName evidence="5">FAD-binding domain-containing protein</fullName>
    </recommendedName>
</protein>
<organism evidence="6 7">
    <name type="scientific">Mycena pura</name>
    <dbReference type="NCBI Taxonomy" id="153505"/>
    <lineage>
        <taxon>Eukaryota</taxon>
        <taxon>Fungi</taxon>
        <taxon>Dikarya</taxon>
        <taxon>Basidiomycota</taxon>
        <taxon>Agaricomycotina</taxon>
        <taxon>Agaricomycetes</taxon>
        <taxon>Agaricomycetidae</taxon>
        <taxon>Agaricales</taxon>
        <taxon>Marasmiineae</taxon>
        <taxon>Mycenaceae</taxon>
        <taxon>Mycena</taxon>
    </lineage>
</organism>
<keyword evidence="3" id="KW-0560">Oxidoreductase</keyword>
<keyword evidence="7" id="KW-1185">Reference proteome</keyword>
<dbReference type="AlphaFoldDB" id="A0AAD6YHA8"/>
<dbReference type="Pfam" id="PF01494">
    <property type="entry name" value="FAD_binding_3"/>
    <property type="match status" value="1"/>
</dbReference>